<keyword evidence="3" id="KW-1185">Reference proteome</keyword>
<evidence type="ECO:0000256" key="1">
    <source>
        <dbReference type="SAM" id="MobiDB-lite"/>
    </source>
</evidence>
<protein>
    <submittedName>
        <fullName evidence="2">Uncharacterized protein</fullName>
    </submittedName>
</protein>
<evidence type="ECO:0000313" key="3">
    <source>
        <dbReference type="Proteomes" id="UP000324222"/>
    </source>
</evidence>
<reference evidence="2 3" key="1">
    <citation type="submission" date="2019-05" db="EMBL/GenBank/DDBJ databases">
        <title>Another draft genome of Portunus trituberculatus and its Hox gene families provides insights of decapod evolution.</title>
        <authorList>
            <person name="Jeong J.-H."/>
            <person name="Song I."/>
            <person name="Kim S."/>
            <person name="Choi T."/>
            <person name="Kim D."/>
            <person name="Ryu S."/>
            <person name="Kim W."/>
        </authorList>
    </citation>
    <scope>NUCLEOTIDE SEQUENCE [LARGE SCALE GENOMIC DNA]</scope>
    <source>
        <tissue evidence="2">Muscle</tissue>
    </source>
</reference>
<accession>A0A5B7D5L2</accession>
<feature type="compositionally biased region" description="Basic and acidic residues" evidence="1">
    <location>
        <begin position="84"/>
        <end position="95"/>
    </location>
</feature>
<evidence type="ECO:0000313" key="2">
    <source>
        <dbReference type="EMBL" id="MPC15953.1"/>
    </source>
</evidence>
<organism evidence="2 3">
    <name type="scientific">Portunus trituberculatus</name>
    <name type="common">Swimming crab</name>
    <name type="synonym">Neptunus trituberculatus</name>
    <dbReference type="NCBI Taxonomy" id="210409"/>
    <lineage>
        <taxon>Eukaryota</taxon>
        <taxon>Metazoa</taxon>
        <taxon>Ecdysozoa</taxon>
        <taxon>Arthropoda</taxon>
        <taxon>Crustacea</taxon>
        <taxon>Multicrustacea</taxon>
        <taxon>Malacostraca</taxon>
        <taxon>Eumalacostraca</taxon>
        <taxon>Eucarida</taxon>
        <taxon>Decapoda</taxon>
        <taxon>Pleocyemata</taxon>
        <taxon>Brachyura</taxon>
        <taxon>Eubrachyura</taxon>
        <taxon>Portunoidea</taxon>
        <taxon>Portunidae</taxon>
        <taxon>Portuninae</taxon>
        <taxon>Portunus</taxon>
    </lineage>
</organism>
<name>A0A5B7D5L2_PORTR</name>
<feature type="region of interest" description="Disordered" evidence="1">
    <location>
        <begin position="61"/>
        <end position="95"/>
    </location>
</feature>
<dbReference type="EMBL" id="VSRR010000466">
    <property type="protein sequence ID" value="MPC15953.1"/>
    <property type="molecule type" value="Genomic_DNA"/>
</dbReference>
<proteinExistence type="predicted"/>
<dbReference type="AlphaFoldDB" id="A0A5B7D5L2"/>
<dbReference type="Proteomes" id="UP000324222">
    <property type="component" value="Unassembled WGS sequence"/>
</dbReference>
<sequence>MRPQHEQCKETITKRAAVCQTARLVLPPAQIHPRQDSHMTHTSCLTSCDTLVCWFMRSSRRNSMSQSPPVHLPPPTPPGRSHSTHGDSYHSLHSS</sequence>
<comment type="caution">
    <text evidence="2">The sequence shown here is derived from an EMBL/GenBank/DDBJ whole genome shotgun (WGS) entry which is preliminary data.</text>
</comment>
<gene>
    <name evidence="2" type="ORF">E2C01_008757</name>
</gene>